<evidence type="ECO:0000256" key="8">
    <source>
        <dbReference type="ARBA" id="ARBA00063421"/>
    </source>
</evidence>
<comment type="caution">
    <text evidence="13">The sequence shown here is derived from an EMBL/GenBank/DDBJ whole genome shotgun (WGS) entry which is preliminary data.</text>
</comment>
<evidence type="ECO:0000256" key="7">
    <source>
        <dbReference type="ARBA" id="ARBA00048707"/>
    </source>
</evidence>
<dbReference type="GO" id="GO:0072344">
    <property type="term" value="P:rescue of stalled ribosome"/>
    <property type="evidence" value="ECO:0007669"/>
    <property type="project" value="TreeGrafter"/>
</dbReference>
<dbReference type="AlphaFoldDB" id="A0A9X3AX66"/>
<gene>
    <name evidence="13" type="primary">arfB</name>
    <name evidence="13" type="ORF">NE536_03135</name>
</gene>
<evidence type="ECO:0000256" key="2">
    <source>
        <dbReference type="ARBA" id="ARBA00010835"/>
    </source>
</evidence>
<comment type="subunit">
    <text evidence="8">Associated with 70S ribosomes and polysomes.</text>
</comment>
<dbReference type="Pfam" id="PF00472">
    <property type="entry name" value="RF-1"/>
    <property type="match status" value="1"/>
</dbReference>
<feature type="domain" description="Prokaryotic-type class I peptide chain release factors" evidence="12">
    <location>
        <begin position="12"/>
        <end position="137"/>
    </location>
</feature>
<dbReference type="EMBL" id="JAMTCC010000004">
    <property type="protein sequence ID" value="MCT7944360.1"/>
    <property type="molecule type" value="Genomic_DNA"/>
</dbReference>
<evidence type="ECO:0000256" key="11">
    <source>
        <dbReference type="SAM" id="MobiDB-lite"/>
    </source>
</evidence>
<accession>A0A9X3AX66</accession>
<dbReference type="PANTHER" id="PTHR47814:SF1">
    <property type="entry name" value="PEPTIDYL-TRNA HYDROLASE ARFB"/>
    <property type="match status" value="1"/>
</dbReference>
<evidence type="ECO:0000256" key="3">
    <source>
        <dbReference type="ARBA" id="ARBA00013260"/>
    </source>
</evidence>
<dbReference type="GO" id="GO:0043022">
    <property type="term" value="F:ribosome binding"/>
    <property type="evidence" value="ECO:0007669"/>
    <property type="project" value="TreeGrafter"/>
</dbReference>
<dbReference type="EC" id="3.1.1.29" evidence="3"/>
<dbReference type="NCBIfam" id="NF006718">
    <property type="entry name" value="PRK09256.1"/>
    <property type="match status" value="1"/>
</dbReference>
<dbReference type="FunFam" id="3.30.160.20:FF:000029">
    <property type="entry name" value="Peptidyl-tRNA hydrolase YaeJ"/>
    <property type="match status" value="1"/>
</dbReference>
<comment type="similarity">
    <text evidence="2">Belongs to the prokaryotic/mitochondrial release factor family.</text>
</comment>
<dbReference type="Gene3D" id="3.30.160.20">
    <property type="match status" value="1"/>
</dbReference>
<protein>
    <recommendedName>
        <fullName evidence="9">Peptidyl-tRNA hydrolase ArfB</fullName>
        <ecNumber evidence="3">3.1.1.29</ecNumber>
    </recommendedName>
    <alternativeName>
        <fullName evidence="10">Alternative ribosome-rescue factor B</fullName>
    </alternativeName>
</protein>
<evidence type="ECO:0000259" key="12">
    <source>
        <dbReference type="Pfam" id="PF00472"/>
    </source>
</evidence>
<dbReference type="InterPro" id="IPR000352">
    <property type="entry name" value="Pep_chain_release_fac_I"/>
</dbReference>
<dbReference type="RefSeq" id="WP_261271776.1">
    <property type="nucleotide sequence ID" value="NZ_JAMTCC010000004.1"/>
</dbReference>
<keyword evidence="14" id="KW-1185">Reference proteome</keyword>
<proteinExistence type="inferred from homology"/>
<dbReference type="GO" id="GO:0004045">
    <property type="term" value="F:peptidyl-tRNA hydrolase activity"/>
    <property type="evidence" value="ECO:0007669"/>
    <property type="project" value="UniProtKB-EC"/>
</dbReference>
<dbReference type="GO" id="GO:0006417">
    <property type="term" value="P:regulation of translation"/>
    <property type="evidence" value="ECO:0007669"/>
    <property type="project" value="UniProtKB-KW"/>
</dbReference>
<evidence type="ECO:0000256" key="10">
    <source>
        <dbReference type="ARBA" id="ARBA00077576"/>
    </source>
</evidence>
<keyword evidence="4" id="KW-0963">Cytoplasm</keyword>
<evidence type="ECO:0000256" key="1">
    <source>
        <dbReference type="ARBA" id="ARBA00004496"/>
    </source>
</evidence>
<name>A0A9X3AX66_9GAMM</name>
<evidence type="ECO:0000256" key="9">
    <source>
        <dbReference type="ARBA" id="ARBA00070375"/>
    </source>
</evidence>
<dbReference type="InterPro" id="IPR045853">
    <property type="entry name" value="Pep_chain_release_fac_I_sf"/>
</dbReference>
<reference evidence="13" key="1">
    <citation type="journal article" date="2023" name="Int. J. Syst. Evol. Microbiol.">
        <title>&lt;i&gt;Shewanella septentrionalis&lt;/i&gt; sp. nov. and &lt;i&gt;Shewanella holmiensis&lt;/i&gt; sp. nov., isolated from Baltic Sea water and sediments.</title>
        <authorList>
            <person name="Martin-Rodriguez A.J."/>
            <person name="Thorell K."/>
            <person name="Joffre E."/>
            <person name="Jensie-Markopoulos S."/>
            <person name="Moore E.R.B."/>
            <person name="Sjoling A."/>
        </authorList>
    </citation>
    <scope>NUCLEOTIDE SEQUENCE</scope>
    <source>
        <strain evidence="13">SP1W3</strain>
    </source>
</reference>
<dbReference type="GO" id="GO:0003747">
    <property type="term" value="F:translation release factor activity"/>
    <property type="evidence" value="ECO:0007669"/>
    <property type="project" value="InterPro"/>
</dbReference>
<evidence type="ECO:0000256" key="6">
    <source>
        <dbReference type="ARBA" id="ARBA00022845"/>
    </source>
</evidence>
<evidence type="ECO:0000313" key="14">
    <source>
        <dbReference type="Proteomes" id="UP001155604"/>
    </source>
</evidence>
<feature type="region of interest" description="Disordered" evidence="11">
    <location>
        <begin position="110"/>
        <end position="143"/>
    </location>
</feature>
<comment type="catalytic activity">
    <reaction evidence="7">
        <text>an N-acyl-L-alpha-aminoacyl-tRNA + H2O = an N-acyl-L-amino acid + a tRNA + H(+)</text>
        <dbReference type="Rhea" id="RHEA:54448"/>
        <dbReference type="Rhea" id="RHEA-COMP:10123"/>
        <dbReference type="Rhea" id="RHEA-COMP:13883"/>
        <dbReference type="ChEBI" id="CHEBI:15377"/>
        <dbReference type="ChEBI" id="CHEBI:15378"/>
        <dbReference type="ChEBI" id="CHEBI:59874"/>
        <dbReference type="ChEBI" id="CHEBI:78442"/>
        <dbReference type="ChEBI" id="CHEBI:138191"/>
        <dbReference type="EC" id="3.1.1.29"/>
    </reaction>
</comment>
<evidence type="ECO:0000256" key="5">
    <source>
        <dbReference type="ARBA" id="ARBA00022801"/>
    </source>
</evidence>
<evidence type="ECO:0000256" key="4">
    <source>
        <dbReference type="ARBA" id="ARBA00022490"/>
    </source>
</evidence>
<sequence>MPKFAMIKISNRVELQENEIEWQFIRSSGAGGQHLNKVSTAAQLIFDIKSSSLPEYYKERLLNKADHRITKSGKIIIKCQASRSQDANRQTALEQFIALVASVGEVQKKRIPTRATKGSQTRRLESKKQKGATKAMRQQNTDY</sequence>
<organism evidence="13 14">
    <name type="scientific">Shewanella septentrionalis</name>
    <dbReference type="NCBI Taxonomy" id="2952223"/>
    <lineage>
        <taxon>Bacteria</taxon>
        <taxon>Pseudomonadati</taxon>
        <taxon>Pseudomonadota</taxon>
        <taxon>Gammaproteobacteria</taxon>
        <taxon>Alteromonadales</taxon>
        <taxon>Shewanellaceae</taxon>
        <taxon>Shewanella</taxon>
    </lineage>
</organism>
<keyword evidence="6" id="KW-0810">Translation regulation</keyword>
<comment type="subcellular location">
    <subcellularLocation>
        <location evidence="1">Cytoplasm</location>
    </subcellularLocation>
</comment>
<dbReference type="SUPFAM" id="SSF75620">
    <property type="entry name" value="Release factor"/>
    <property type="match status" value="1"/>
</dbReference>
<dbReference type="Proteomes" id="UP001155604">
    <property type="component" value="Unassembled WGS sequence"/>
</dbReference>
<dbReference type="GO" id="GO:0005737">
    <property type="term" value="C:cytoplasm"/>
    <property type="evidence" value="ECO:0007669"/>
    <property type="project" value="UniProtKB-SubCell"/>
</dbReference>
<keyword evidence="5 13" id="KW-0378">Hydrolase</keyword>
<dbReference type="PANTHER" id="PTHR47814">
    <property type="entry name" value="PEPTIDYL-TRNA HYDROLASE ARFB"/>
    <property type="match status" value="1"/>
</dbReference>
<evidence type="ECO:0000313" key="13">
    <source>
        <dbReference type="EMBL" id="MCT7944360.1"/>
    </source>
</evidence>